<feature type="compositionally biased region" description="Polar residues" evidence="1">
    <location>
        <begin position="75"/>
        <end position="87"/>
    </location>
</feature>
<dbReference type="InterPro" id="IPR028978">
    <property type="entry name" value="Chorismate_lyase_/UTRA_dom_sf"/>
</dbReference>
<proteinExistence type="predicted"/>
<keyword evidence="2" id="KW-1133">Transmembrane helix</keyword>
<organism evidence="3 4">
    <name type="scientific">Cylindrobasidium torrendii FP15055 ss-10</name>
    <dbReference type="NCBI Taxonomy" id="1314674"/>
    <lineage>
        <taxon>Eukaryota</taxon>
        <taxon>Fungi</taxon>
        <taxon>Dikarya</taxon>
        <taxon>Basidiomycota</taxon>
        <taxon>Agaricomycotina</taxon>
        <taxon>Agaricomycetes</taxon>
        <taxon>Agaricomycetidae</taxon>
        <taxon>Agaricales</taxon>
        <taxon>Marasmiineae</taxon>
        <taxon>Physalacriaceae</taxon>
        <taxon>Cylindrobasidium</taxon>
    </lineage>
</organism>
<feature type="transmembrane region" description="Helical" evidence="2">
    <location>
        <begin position="217"/>
        <end position="241"/>
    </location>
</feature>
<keyword evidence="2" id="KW-0812">Transmembrane</keyword>
<dbReference type="SUPFAM" id="SSF64288">
    <property type="entry name" value="Chorismate lyase-like"/>
    <property type="match status" value="1"/>
</dbReference>
<dbReference type="Gene3D" id="3.40.1410.10">
    <property type="entry name" value="Chorismate lyase-like"/>
    <property type="match status" value="1"/>
</dbReference>
<feature type="region of interest" description="Disordered" evidence="1">
    <location>
        <begin position="64"/>
        <end position="87"/>
    </location>
</feature>
<name>A0A0D7BKF1_9AGAR</name>
<gene>
    <name evidence="3" type="ORF">CYLTODRAFT_392563</name>
</gene>
<sequence>MSSKPFYSFNTTSTSINYAWPEGLSGMERVALSCQGNLQSVLSAFFARPIQIVPIYTRTQMRRSSSVEDEPLEAPTTQDLENASQSRPITQTRQVILQCSEKTVCTATSTVSITSTQAAHLFLVDKFPIGQMFRKLDCTPSFELLEVGFGVVESKTEAQSYEQVWRKYRLSVQGFDAEILEVFPSREMFSDGERWLRSTSEGGMAPRQAMKMRRSRFPALIMVMATLLAVLWFIVGGQGVFEGRGFNSLWSV</sequence>
<dbReference type="STRING" id="1314674.A0A0D7BKF1"/>
<keyword evidence="2" id="KW-0472">Membrane</keyword>
<evidence type="ECO:0000313" key="4">
    <source>
        <dbReference type="Proteomes" id="UP000054007"/>
    </source>
</evidence>
<evidence type="ECO:0000313" key="3">
    <source>
        <dbReference type="EMBL" id="KIY70096.1"/>
    </source>
</evidence>
<dbReference type="Proteomes" id="UP000054007">
    <property type="component" value="Unassembled WGS sequence"/>
</dbReference>
<protein>
    <submittedName>
        <fullName evidence="3">Uncharacterized protein</fullName>
    </submittedName>
</protein>
<keyword evidence="4" id="KW-1185">Reference proteome</keyword>
<evidence type="ECO:0000256" key="1">
    <source>
        <dbReference type="SAM" id="MobiDB-lite"/>
    </source>
</evidence>
<dbReference type="OrthoDB" id="5673at2759"/>
<dbReference type="AlphaFoldDB" id="A0A0D7BKF1"/>
<accession>A0A0D7BKF1</accession>
<evidence type="ECO:0000256" key="2">
    <source>
        <dbReference type="SAM" id="Phobius"/>
    </source>
</evidence>
<reference evidence="3 4" key="1">
    <citation type="journal article" date="2015" name="Fungal Genet. Biol.">
        <title>Evolution of novel wood decay mechanisms in Agaricales revealed by the genome sequences of Fistulina hepatica and Cylindrobasidium torrendii.</title>
        <authorList>
            <person name="Floudas D."/>
            <person name="Held B.W."/>
            <person name="Riley R."/>
            <person name="Nagy L.G."/>
            <person name="Koehler G."/>
            <person name="Ransdell A.S."/>
            <person name="Younus H."/>
            <person name="Chow J."/>
            <person name="Chiniquy J."/>
            <person name="Lipzen A."/>
            <person name="Tritt A."/>
            <person name="Sun H."/>
            <person name="Haridas S."/>
            <person name="LaButti K."/>
            <person name="Ohm R.A."/>
            <person name="Kues U."/>
            <person name="Blanchette R.A."/>
            <person name="Grigoriev I.V."/>
            <person name="Minto R.E."/>
            <person name="Hibbett D.S."/>
        </authorList>
    </citation>
    <scope>NUCLEOTIDE SEQUENCE [LARGE SCALE GENOMIC DNA]</scope>
    <source>
        <strain evidence="3 4">FP15055 ss-10</strain>
    </source>
</reference>
<dbReference type="EMBL" id="KN880473">
    <property type="protein sequence ID" value="KIY70096.1"/>
    <property type="molecule type" value="Genomic_DNA"/>
</dbReference>